<dbReference type="GO" id="GO:0016787">
    <property type="term" value="F:hydrolase activity"/>
    <property type="evidence" value="ECO:0007669"/>
    <property type="project" value="UniProtKB-KW"/>
</dbReference>
<dbReference type="SUPFAM" id="SSF56281">
    <property type="entry name" value="Metallo-hydrolase/oxidoreductase"/>
    <property type="match status" value="1"/>
</dbReference>
<accession>A0A2W5DCE5</accession>
<dbReference type="SMART" id="SM00849">
    <property type="entry name" value="Lactamase_B"/>
    <property type="match status" value="1"/>
</dbReference>
<keyword evidence="3" id="KW-0378">Hydrolase</keyword>
<feature type="domain" description="Metallo-beta-lactamase" evidence="2">
    <location>
        <begin position="35"/>
        <end position="206"/>
    </location>
</feature>
<protein>
    <submittedName>
        <fullName evidence="3">Zn-dependent hydrolase</fullName>
    </submittedName>
</protein>
<dbReference type="InterPro" id="IPR036866">
    <property type="entry name" value="RibonucZ/Hydroxyglut_hydro"/>
</dbReference>
<name>A0A2W5DCE5_9CORY</name>
<dbReference type="Pfam" id="PF00753">
    <property type="entry name" value="Lactamase_B"/>
    <property type="match status" value="1"/>
</dbReference>
<evidence type="ECO:0000313" key="3">
    <source>
        <dbReference type="EMBL" id="PZP03719.1"/>
    </source>
</evidence>
<dbReference type="PANTHER" id="PTHR46233:SF1">
    <property type="entry name" value="CONSERVED PROTEIN"/>
    <property type="match status" value="1"/>
</dbReference>
<organism evidence="3 4">
    <name type="scientific">Corynebacterium urealyticum</name>
    <dbReference type="NCBI Taxonomy" id="43771"/>
    <lineage>
        <taxon>Bacteria</taxon>
        <taxon>Bacillati</taxon>
        <taxon>Actinomycetota</taxon>
        <taxon>Actinomycetes</taxon>
        <taxon>Mycobacteriales</taxon>
        <taxon>Corynebacteriaceae</taxon>
        <taxon>Corynebacterium</taxon>
    </lineage>
</organism>
<dbReference type="InterPro" id="IPR001279">
    <property type="entry name" value="Metallo-B-lactamas"/>
</dbReference>
<reference evidence="3 4" key="1">
    <citation type="submission" date="2017-11" db="EMBL/GenBank/DDBJ databases">
        <title>Infants hospitalized years apart are colonized by the same room-sourced microbial strains.</title>
        <authorList>
            <person name="Brooks B."/>
            <person name="Olm M.R."/>
            <person name="Firek B.A."/>
            <person name="Baker R."/>
            <person name="Thomas B.C."/>
            <person name="Morowitz M.J."/>
            <person name="Banfield J.F."/>
        </authorList>
    </citation>
    <scope>NUCLEOTIDE SEQUENCE [LARGE SCALE GENOMIC DNA]</scope>
    <source>
        <strain evidence="3">S2_012_000_R3_87</strain>
    </source>
</reference>
<dbReference type="AlphaFoldDB" id="A0A2W5DCE5"/>
<dbReference type="InterPro" id="IPR051453">
    <property type="entry name" value="MBL_Glyoxalase_II"/>
</dbReference>
<dbReference type="Proteomes" id="UP000249451">
    <property type="component" value="Unassembled WGS sequence"/>
</dbReference>
<dbReference type="EMBL" id="QFNY01000006">
    <property type="protein sequence ID" value="PZP03719.1"/>
    <property type="molecule type" value="Genomic_DNA"/>
</dbReference>
<dbReference type="CDD" id="cd06262">
    <property type="entry name" value="metallo-hydrolase-like_MBL-fold"/>
    <property type="match status" value="1"/>
</dbReference>
<sequence>MSQVSEFGHLSNPRDVEIISTDATIVARTSVGEMDNNVYLVASGGHALLIDAAADAEHILALADQLRVTITDVLTTHQHGDHVQALEEVLAATGARHHAPRKEAANLPAPADEVYGNDEGTPELLRLAGNCSEMKMTAVELRGHTPGGIAVHVELPEDAPRMFVGDSVFPGGVGKTNSPEEFQQLLSDVTHRVFSLPDGTRLHPGHGDSTTVGDEAPHVEEWAERGW</sequence>
<evidence type="ECO:0000313" key="4">
    <source>
        <dbReference type="Proteomes" id="UP000249451"/>
    </source>
</evidence>
<feature type="region of interest" description="Disordered" evidence="1">
    <location>
        <begin position="198"/>
        <end position="227"/>
    </location>
</feature>
<evidence type="ECO:0000256" key="1">
    <source>
        <dbReference type="SAM" id="MobiDB-lite"/>
    </source>
</evidence>
<evidence type="ECO:0000259" key="2">
    <source>
        <dbReference type="SMART" id="SM00849"/>
    </source>
</evidence>
<feature type="compositionally biased region" description="Basic and acidic residues" evidence="1">
    <location>
        <begin position="215"/>
        <end position="227"/>
    </location>
</feature>
<comment type="caution">
    <text evidence="3">The sequence shown here is derived from an EMBL/GenBank/DDBJ whole genome shotgun (WGS) entry which is preliminary data.</text>
</comment>
<gene>
    <name evidence="3" type="ORF">DI609_00545</name>
</gene>
<dbReference type="Gene3D" id="3.60.15.10">
    <property type="entry name" value="Ribonuclease Z/Hydroxyacylglutathione hydrolase-like"/>
    <property type="match status" value="1"/>
</dbReference>
<dbReference type="PANTHER" id="PTHR46233">
    <property type="entry name" value="HYDROXYACYLGLUTATHIONE HYDROLASE GLOC"/>
    <property type="match status" value="1"/>
</dbReference>
<proteinExistence type="predicted"/>